<sequence length="296" mass="32357">MSMNNGSAPPPWIGPDGKIIVRDGRSLDDALQEVVPQSSDQNPNPITGTLMVDEAHYQFACQQLRQSRCVVGSGPGDDYRHNDPVWQNQLVVGIMNAILNVEAAEGATAKSGNPSPAIVKLHRLSRMQLEIEARRIMYAVRDTQQGRTGFHPAVLDIPDPQIFESFTDRMEEVLRGLRENKNVFKQIMDADFLSRFTLNPSAELGKKGLNRVSNNSKAGRLQGYKETQQGNKRASQDDSTPQTPAKKRKRGANTSAAMASPQPQISVAPRQQLSAQAPIDPYTPPVADHSALLAAG</sequence>
<gene>
    <name evidence="2" type="ORF">MKZ38_010801</name>
</gene>
<dbReference type="EMBL" id="JAKWBI020000009">
    <property type="protein sequence ID" value="KAJ2906810.1"/>
    <property type="molecule type" value="Genomic_DNA"/>
</dbReference>
<comment type="caution">
    <text evidence="2">The sequence shown here is derived from an EMBL/GenBank/DDBJ whole genome shotgun (WGS) entry which is preliminary data.</text>
</comment>
<keyword evidence="3" id="KW-1185">Reference proteome</keyword>
<proteinExistence type="predicted"/>
<feature type="compositionally biased region" description="Polar residues" evidence="1">
    <location>
        <begin position="252"/>
        <end position="275"/>
    </location>
</feature>
<feature type="compositionally biased region" description="Polar residues" evidence="1">
    <location>
        <begin position="225"/>
        <end position="243"/>
    </location>
</feature>
<dbReference type="Proteomes" id="UP001201980">
    <property type="component" value="Unassembled WGS sequence"/>
</dbReference>
<name>A0AAD5WXA2_9PEZI</name>
<reference evidence="2" key="1">
    <citation type="submission" date="2022-07" db="EMBL/GenBank/DDBJ databases">
        <title>Draft genome sequence of Zalerion maritima ATCC 34329, a (micro)plastics degrading marine fungus.</title>
        <authorList>
            <person name="Paco A."/>
            <person name="Goncalves M.F.M."/>
            <person name="Rocha-Santos T.A.P."/>
            <person name="Alves A."/>
        </authorList>
    </citation>
    <scope>NUCLEOTIDE SEQUENCE</scope>
    <source>
        <strain evidence="2">ATCC 34329</strain>
    </source>
</reference>
<accession>A0AAD5WXA2</accession>
<feature type="region of interest" description="Disordered" evidence="1">
    <location>
        <begin position="205"/>
        <end position="296"/>
    </location>
</feature>
<dbReference type="AlphaFoldDB" id="A0AAD5WXA2"/>
<evidence type="ECO:0000313" key="2">
    <source>
        <dbReference type="EMBL" id="KAJ2906810.1"/>
    </source>
</evidence>
<organism evidence="2 3">
    <name type="scientific">Zalerion maritima</name>
    <dbReference type="NCBI Taxonomy" id="339359"/>
    <lineage>
        <taxon>Eukaryota</taxon>
        <taxon>Fungi</taxon>
        <taxon>Dikarya</taxon>
        <taxon>Ascomycota</taxon>
        <taxon>Pezizomycotina</taxon>
        <taxon>Sordariomycetes</taxon>
        <taxon>Lulworthiomycetidae</taxon>
        <taxon>Lulworthiales</taxon>
        <taxon>Lulworthiaceae</taxon>
        <taxon>Zalerion</taxon>
    </lineage>
</organism>
<evidence type="ECO:0000256" key="1">
    <source>
        <dbReference type="SAM" id="MobiDB-lite"/>
    </source>
</evidence>
<protein>
    <submittedName>
        <fullName evidence="2">Uncharacterized protein</fullName>
    </submittedName>
</protein>
<evidence type="ECO:0000313" key="3">
    <source>
        <dbReference type="Proteomes" id="UP001201980"/>
    </source>
</evidence>